<keyword evidence="2" id="KW-1185">Reference proteome</keyword>
<dbReference type="Proteomes" id="UP001152888">
    <property type="component" value="Unassembled WGS sequence"/>
</dbReference>
<organism evidence="1 2">
    <name type="scientific">Acanthoscelides obtectus</name>
    <name type="common">Bean weevil</name>
    <name type="synonym">Bruchus obtectus</name>
    <dbReference type="NCBI Taxonomy" id="200917"/>
    <lineage>
        <taxon>Eukaryota</taxon>
        <taxon>Metazoa</taxon>
        <taxon>Ecdysozoa</taxon>
        <taxon>Arthropoda</taxon>
        <taxon>Hexapoda</taxon>
        <taxon>Insecta</taxon>
        <taxon>Pterygota</taxon>
        <taxon>Neoptera</taxon>
        <taxon>Endopterygota</taxon>
        <taxon>Coleoptera</taxon>
        <taxon>Polyphaga</taxon>
        <taxon>Cucujiformia</taxon>
        <taxon>Chrysomeloidea</taxon>
        <taxon>Chrysomelidae</taxon>
        <taxon>Bruchinae</taxon>
        <taxon>Bruchini</taxon>
        <taxon>Acanthoscelides</taxon>
    </lineage>
</organism>
<reference evidence="1" key="1">
    <citation type="submission" date="2022-03" db="EMBL/GenBank/DDBJ databases">
        <authorList>
            <person name="Sayadi A."/>
        </authorList>
    </citation>
    <scope>NUCLEOTIDE SEQUENCE</scope>
</reference>
<evidence type="ECO:0000313" key="2">
    <source>
        <dbReference type="Proteomes" id="UP001152888"/>
    </source>
</evidence>
<protein>
    <submittedName>
        <fullName evidence="1">Uncharacterized protein</fullName>
    </submittedName>
</protein>
<dbReference type="AlphaFoldDB" id="A0A9P0K4D7"/>
<gene>
    <name evidence="1" type="ORF">ACAOBT_LOCUS7189</name>
</gene>
<dbReference type="EMBL" id="CAKOFQ010006741">
    <property type="protein sequence ID" value="CAH1967045.1"/>
    <property type="molecule type" value="Genomic_DNA"/>
</dbReference>
<accession>A0A9P0K4D7</accession>
<sequence>MLSILIYHQLCGSLSIVMNFLSQFHLNLILWMKKSNPPSLKVMLQKA</sequence>
<evidence type="ECO:0000313" key="1">
    <source>
        <dbReference type="EMBL" id="CAH1967045.1"/>
    </source>
</evidence>
<name>A0A9P0K4D7_ACAOB</name>
<proteinExistence type="predicted"/>
<comment type="caution">
    <text evidence="1">The sequence shown here is derived from an EMBL/GenBank/DDBJ whole genome shotgun (WGS) entry which is preliminary data.</text>
</comment>